<evidence type="ECO:0000259" key="1">
    <source>
        <dbReference type="Pfam" id="PF18127"/>
    </source>
</evidence>
<dbReference type="PANTHER" id="PTHR43816">
    <property type="entry name" value="NICOTINAMIDE PHOSPHORIBOSYLTRANSFERASE"/>
    <property type="match status" value="1"/>
</dbReference>
<organism evidence="2 3">
    <name type="scientific">Parascaris univalens</name>
    <name type="common">Nematode worm</name>
    <dbReference type="NCBI Taxonomy" id="6257"/>
    <lineage>
        <taxon>Eukaryota</taxon>
        <taxon>Metazoa</taxon>
        <taxon>Ecdysozoa</taxon>
        <taxon>Nematoda</taxon>
        <taxon>Chromadorea</taxon>
        <taxon>Rhabditida</taxon>
        <taxon>Spirurina</taxon>
        <taxon>Ascaridomorpha</taxon>
        <taxon>Ascaridoidea</taxon>
        <taxon>Ascarididae</taxon>
        <taxon>Parascaris</taxon>
    </lineage>
</organism>
<protein>
    <submittedName>
        <fullName evidence="3">Nicotinamide phosphoribosyltransferase N-terminal domain-containing protein</fullName>
    </submittedName>
</protein>
<dbReference type="GO" id="GO:0009435">
    <property type="term" value="P:NAD+ biosynthetic process"/>
    <property type="evidence" value="ECO:0007669"/>
    <property type="project" value="TreeGrafter"/>
</dbReference>
<feature type="domain" description="Nicotinamide phosphoribosyltransferase N-terminal" evidence="1">
    <location>
        <begin position="10"/>
        <end position="97"/>
    </location>
</feature>
<sequence length="158" mass="18394">MRMDTNPVENILYVADSYKITHHSQYPKGTSHVYSYFESRGGKFPEVCFFGLQYLLKRWLVGPVVNKQMIQQAKHFYKVHFGDLDVFNEAGWNHIVDVSITSFYFSSREQALKVCCDEVLLSMHCTAIRSLICLHCTTIQSIPWRYVIKMSQQQTSLV</sequence>
<dbReference type="AlphaFoldDB" id="A0A915A6K9"/>
<evidence type="ECO:0000313" key="2">
    <source>
        <dbReference type="Proteomes" id="UP000887569"/>
    </source>
</evidence>
<dbReference type="InterPro" id="IPR041529">
    <property type="entry name" value="DUF5598"/>
</dbReference>
<dbReference type="Proteomes" id="UP000887569">
    <property type="component" value="Unplaced"/>
</dbReference>
<name>A0A915A6K9_PARUN</name>
<accession>A0A915A6K9</accession>
<keyword evidence="2" id="KW-1185">Reference proteome</keyword>
<dbReference type="InterPro" id="IPR016471">
    <property type="entry name" value="Nicotinamide_PRibTrfase"/>
</dbReference>
<dbReference type="WBParaSite" id="PgR001X_g101_t02">
    <property type="protein sequence ID" value="PgR001X_g101_t02"/>
    <property type="gene ID" value="PgR001X_g101"/>
</dbReference>
<evidence type="ECO:0000313" key="3">
    <source>
        <dbReference type="WBParaSite" id="PgR001X_g101_t02"/>
    </source>
</evidence>
<dbReference type="PANTHER" id="PTHR43816:SF1">
    <property type="entry name" value="NICOTINAMIDE PHOSPHORIBOSYLTRANSFERASE"/>
    <property type="match status" value="1"/>
</dbReference>
<proteinExistence type="predicted"/>
<dbReference type="Pfam" id="PF18127">
    <property type="entry name" value="NAMPT_N"/>
    <property type="match status" value="1"/>
</dbReference>
<dbReference type="GO" id="GO:0047280">
    <property type="term" value="F:nicotinamide phosphoribosyltransferase activity"/>
    <property type="evidence" value="ECO:0007669"/>
    <property type="project" value="TreeGrafter"/>
</dbReference>
<reference evidence="3" key="1">
    <citation type="submission" date="2022-11" db="UniProtKB">
        <authorList>
            <consortium name="WormBaseParasite"/>
        </authorList>
    </citation>
    <scope>IDENTIFICATION</scope>
</reference>